<comment type="caution">
    <text evidence="1">The sequence shown here is derived from an EMBL/GenBank/DDBJ whole genome shotgun (WGS) entry which is preliminary data.</text>
</comment>
<reference evidence="1" key="1">
    <citation type="submission" date="2022-10" db="EMBL/GenBank/DDBJ databases">
        <authorList>
            <person name="Yu W.X."/>
        </authorList>
    </citation>
    <scope>NUCLEOTIDE SEQUENCE</scope>
    <source>
        <strain evidence="1">D04</strain>
    </source>
</reference>
<protein>
    <submittedName>
        <fullName evidence="1">Uncharacterized protein</fullName>
    </submittedName>
</protein>
<keyword evidence="2" id="KW-1185">Reference proteome</keyword>
<accession>A0AAE3SHW9</accession>
<proteinExistence type="predicted"/>
<evidence type="ECO:0000313" key="1">
    <source>
        <dbReference type="EMBL" id="MCW3804022.1"/>
    </source>
</evidence>
<name>A0AAE3SHW9_9BACT</name>
<gene>
    <name evidence="1" type="ORF">OM074_00205</name>
</gene>
<sequence length="191" mass="21665">MGALILKQLMAAKENNELVAIRSGDKGSGRYSVGYILMCTDVVVSIKAINPKGLVDGIFTIKTDDIFGLDMDDKYINRLQDKMEFADQIYEPVEVPVFFSNEETDVKAFLEMAKDEEQLIHISLYKKIGMFGYVQDVSDEEFQLMVYNDAGEYDGVSVYYIDDIKNISWDDEDIRLVEVLIQRSNLIGGVN</sequence>
<dbReference type="Proteomes" id="UP001207408">
    <property type="component" value="Unassembled WGS sequence"/>
</dbReference>
<organism evidence="1 2">
    <name type="scientific">Plebeiibacterium marinum</name>
    <dbReference type="NCBI Taxonomy" id="2992111"/>
    <lineage>
        <taxon>Bacteria</taxon>
        <taxon>Pseudomonadati</taxon>
        <taxon>Bacteroidota</taxon>
        <taxon>Bacteroidia</taxon>
        <taxon>Marinilabiliales</taxon>
        <taxon>Marinilabiliaceae</taxon>
        <taxon>Plebeiibacterium</taxon>
    </lineage>
</organism>
<dbReference type="EMBL" id="JAPDPI010000001">
    <property type="protein sequence ID" value="MCW3804022.1"/>
    <property type="molecule type" value="Genomic_DNA"/>
</dbReference>
<dbReference type="AlphaFoldDB" id="A0AAE3SHW9"/>
<evidence type="ECO:0000313" key="2">
    <source>
        <dbReference type="Proteomes" id="UP001207408"/>
    </source>
</evidence>
<dbReference type="RefSeq" id="WP_301197246.1">
    <property type="nucleotide sequence ID" value="NZ_JAPDPI010000001.1"/>
</dbReference>